<keyword evidence="2" id="KW-1185">Reference proteome</keyword>
<dbReference type="InterPro" id="IPR002110">
    <property type="entry name" value="Ankyrin_rpt"/>
</dbReference>
<dbReference type="Pfam" id="PF12796">
    <property type="entry name" value="Ank_2"/>
    <property type="match status" value="1"/>
</dbReference>
<name>A0AAV1QUL1_9ROSI</name>
<dbReference type="AlphaFoldDB" id="A0AAV1QUL1"/>
<gene>
    <name evidence="1" type="ORF">DCAF_LOCUS2961</name>
</gene>
<evidence type="ECO:0000313" key="1">
    <source>
        <dbReference type="EMBL" id="CAK7325288.1"/>
    </source>
</evidence>
<dbReference type="Proteomes" id="UP001314170">
    <property type="component" value="Unassembled WGS sequence"/>
</dbReference>
<dbReference type="PANTHER" id="PTHR47303:SF1">
    <property type="entry name" value="NF-KAPPA-B INHIBITOR BETA"/>
    <property type="match status" value="1"/>
</dbReference>
<protein>
    <submittedName>
        <fullName evidence="1">Uncharacterized protein</fullName>
    </submittedName>
</protein>
<dbReference type="PANTHER" id="PTHR47303">
    <property type="match status" value="1"/>
</dbReference>
<organism evidence="1 2">
    <name type="scientific">Dovyalis caffra</name>
    <dbReference type="NCBI Taxonomy" id="77055"/>
    <lineage>
        <taxon>Eukaryota</taxon>
        <taxon>Viridiplantae</taxon>
        <taxon>Streptophyta</taxon>
        <taxon>Embryophyta</taxon>
        <taxon>Tracheophyta</taxon>
        <taxon>Spermatophyta</taxon>
        <taxon>Magnoliopsida</taxon>
        <taxon>eudicotyledons</taxon>
        <taxon>Gunneridae</taxon>
        <taxon>Pentapetalae</taxon>
        <taxon>rosids</taxon>
        <taxon>fabids</taxon>
        <taxon>Malpighiales</taxon>
        <taxon>Salicaceae</taxon>
        <taxon>Flacourtieae</taxon>
        <taxon>Dovyalis</taxon>
    </lineage>
</organism>
<sequence>MATNIATTVIVVEVSNEFTCPLLALYKYAHKGDWDAIKNYLSQYPDAKTIKIEPYSETAFHVAAGAGNLKIVEELVKLMSEEELEIQDIGGRTALFSAAIVGITTMAEFLVSKNKNQVTFVNKNKRIPLVKA</sequence>
<dbReference type="Gene3D" id="1.25.40.20">
    <property type="entry name" value="Ankyrin repeat-containing domain"/>
    <property type="match status" value="1"/>
</dbReference>
<comment type="caution">
    <text evidence="1">The sequence shown here is derived from an EMBL/GenBank/DDBJ whole genome shotgun (WGS) entry which is preliminary data.</text>
</comment>
<dbReference type="SUPFAM" id="SSF48403">
    <property type="entry name" value="Ankyrin repeat"/>
    <property type="match status" value="1"/>
</dbReference>
<dbReference type="EMBL" id="CAWUPB010000850">
    <property type="protein sequence ID" value="CAK7325288.1"/>
    <property type="molecule type" value="Genomic_DNA"/>
</dbReference>
<accession>A0AAV1QUL1</accession>
<reference evidence="1 2" key="1">
    <citation type="submission" date="2024-01" db="EMBL/GenBank/DDBJ databases">
        <authorList>
            <person name="Waweru B."/>
        </authorList>
    </citation>
    <scope>NUCLEOTIDE SEQUENCE [LARGE SCALE GENOMIC DNA]</scope>
</reference>
<proteinExistence type="predicted"/>
<evidence type="ECO:0000313" key="2">
    <source>
        <dbReference type="Proteomes" id="UP001314170"/>
    </source>
</evidence>
<dbReference type="InterPro" id="IPR036770">
    <property type="entry name" value="Ankyrin_rpt-contain_sf"/>
</dbReference>